<keyword evidence="1" id="KW-0732">Signal</keyword>
<protein>
    <submittedName>
        <fullName evidence="3">FecR protein</fullName>
    </submittedName>
</protein>
<evidence type="ECO:0000313" key="3">
    <source>
        <dbReference type="EMBL" id="QGZ94622.1"/>
    </source>
</evidence>
<dbReference type="PANTHER" id="PTHR38731">
    <property type="entry name" value="LIPL45-RELATED LIPOPROTEIN-RELATED"/>
    <property type="match status" value="1"/>
</dbReference>
<dbReference type="KEGG" id="tsv:DSM104635_01442"/>
<dbReference type="EMBL" id="CP047045">
    <property type="protein sequence ID" value="QGZ94622.1"/>
    <property type="molecule type" value="Genomic_DNA"/>
</dbReference>
<proteinExistence type="predicted"/>
<dbReference type="RefSeq" id="WP_158765546.1">
    <property type="nucleotide sequence ID" value="NZ_CP047045.1"/>
</dbReference>
<feature type="signal peptide" evidence="1">
    <location>
        <begin position="1"/>
        <end position="24"/>
    </location>
</feature>
<name>A0A6I6MSG1_9CAUL</name>
<gene>
    <name evidence="3" type="ORF">DSM104635_01442</name>
</gene>
<dbReference type="AlphaFoldDB" id="A0A6I6MSG1"/>
<reference evidence="4" key="1">
    <citation type="submission" date="2019-12" db="EMBL/GenBank/DDBJ databases">
        <title>Complete genome of Terracaulis silvestris 0127_4.</title>
        <authorList>
            <person name="Vieira S."/>
            <person name="Riedel T."/>
            <person name="Sproer C."/>
            <person name="Pascual J."/>
            <person name="Boedeker C."/>
            <person name="Overmann J."/>
        </authorList>
    </citation>
    <scope>NUCLEOTIDE SEQUENCE [LARGE SCALE GENOMIC DNA]</scope>
    <source>
        <strain evidence="4">0127_4</strain>
    </source>
</reference>
<organism evidence="3 4">
    <name type="scientific">Terricaulis silvestris</name>
    <dbReference type="NCBI Taxonomy" id="2686094"/>
    <lineage>
        <taxon>Bacteria</taxon>
        <taxon>Pseudomonadati</taxon>
        <taxon>Pseudomonadota</taxon>
        <taxon>Alphaproteobacteria</taxon>
        <taxon>Caulobacterales</taxon>
        <taxon>Caulobacteraceae</taxon>
        <taxon>Terricaulis</taxon>
    </lineage>
</organism>
<evidence type="ECO:0000259" key="2">
    <source>
        <dbReference type="Pfam" id="PF04773"/>
    </source>
</evidence>
<keyword evidence="4" id="KW-1185">Reference proteome</keyword>
<dbReference type="Proteomes" id="UP000431269">
    <property type="component" value="Chromosome"/>
</dbReference>
<accession>A0A6I6MSG1</accession>
<feature type="domain" description="FecR protein" evidence="2">
    <location>
        <begin position="63"/>
        <end position="143"/>
    </location>
</feature>
<dbReference type="PANTHER" id="PTHR38731:SF3">
    <property type="entry name" value="BLL6125 PROTEIN"/>
    <property type="match status" value="1"/>
</dbReference>
<evidence type="ECO:0000313" key="4">
    <source>
        <dbReference type="Proteomes" id="UP000431269"/>
    </source>
</evidence>
<dbReference type="InterPro" id="IPR006860">
    <property type="entry name" value="FecR"/>
</dbReference>
<sequence length="244" mass="26137">MRHSGMLFSALSAGALLFGGPAAAQTATGDIGAAVGVRNQVTGFRTGQERPLAVGNRVFQNERISTGATGVAQLMFTDQTTLSIGPRSQVTLDRYVYDPGQGAGDVAVTFTRGAVRFVSGTQRSQSYQVRTPVATIGVRGTIVDLLFVNGRMFGILDEGALTFTLPNGQTIDLDRPGMAVEFFSNGTASRPFTWRGSYESSLGAATYPLFGNPFSEYPGFEGAYDADDQTNRTDDIYSAYRYND</sequence>
<evidence type="ECO:0000256" key="1">
    <source>
        <dbReference type="SAM" id="SignalP"/>
    </source>
</evidence>
<feature type="chain" id="PRO_5026083908" evidence="1">
    <location>
        <begin position="25"/>
        <end position="244"/>
    </location>
</feature>
<dbReference type="Pfam" id="PF04773">
    <property type="entry name" value="FecR"/>
    <property type="match status" value="1"/>
</dbReference>